<feature type="region of interest" description="Disordered" evidence="1">
    <location>
        <begin position="1"/>
        <end position="38"/>
    </location>
</feature>
<feature type="non-terminal residue" evidence="2">
    <location>
        <position position="1"/>
    </location>
</feature>
<gene>
    <name evidence="2" type="ORF">IPOD504_LOCUS7368</name>
</gene>
<evidence type="ECO:0000313" key="2">
    <source>
        <dbReference type="EMBL" id="CAH2050308.1"/>
    </source>
</evidence>
<dbReference type="Proteomes" id="UP000837857">
    <property type="component" value="Chromosome 2"/>
</dbReference>
<name>A0ABN8ICI0_9NEOP</name>
<feature type="compositionally biased region" description="Basic residues" evidence="1">
    <location>
        <begin position="105"/>
        <end position="123"/>
    </location>
</feature>
<organism evidence="2 3">
    <name type="scientific">Iphiclides podalirius</name>
    <name type="common">scarce swallowtail</name>
    <dbReference type="NCBI Taxonomy" id="110791"/>
    <lineage>
        <taxon>Eukaryota</taxon>
        <taxon>Metazoa</taxon>
        <taxon>Ecdysozoa</taxon>
        <taxon>Arthropoda</taxon>
        <taxon>Hexapoda</taxon>
        <taxon>Insecta</taxon>
        <taxon>Pterygota</taxon>
        <taxon>Neoptera</taxon>
        <taxon>Endopterygota</taxon>
        <taxon>Lepidoptera</taxon>
        <taxon>Glossata</taxon>
        <taxon>Ditrysia</taxon>
        <taxon>Papilionoidea</taxon>
        <taxon>Papilionidae</taxon>
        <taxon>Papilioninae</taxon>
        <taxon>Iphiclides</taxon>
    </lineage>
</organism>
<keyword evidence="3" id="KW-1185">Reference proteome</keyword>
<proteinExistence type="predicted"/>
<protein>
    <submittedName>
        <fullName evidence="2">Uncharacterized protein</fullName>
    </submittedName>
</protein>
<sequence>MASISGSPVARQRSRPVLARYQPFTGSNDQLRGSVAPGGCEDVRVRSRVRSVAVDRRNDDHAIATEAAGVLYPWPGGEGGLGGGARLPLRRAVKPPPTGNWLGRSHAHATRCSRRPSRATRLA</sequence>
<dbReference type="EMBL" id="OW152814">
    <property type="protein sequence ID" value="CAH2050308.1"/>
    <property type="molecule type" value="Genomic_DNA"/>
</dbReference>
<evidence type="ECO:0000313" key="3">
    <source>
        <dbReference type="Proteomes" id="UP000837857"/>
    </source>
</evidence>
<evidence type="ECO:0000256" key="1">
    <source>
        <dbReference type="SAM" id="MobiDB-lite"/>
    </source>
</evidence>
<feature type="region of interest" description="Disordered" evidence="1">
    <location>
        <begin position="83"/>
        <end position="123"/>
    </location>
</feature>
<reference evidence="2" key="1">
    <citation type="submission" date="2022-03" db="EMBL/GenBank/DDBJ databases">
        <authorList>
            <person name="Martin H S."/>
        </authorList>
    </citation>
    <scope>NUCLEOTIDE SEQUENCE</scope>
</reference>
<accession>A0ABN8ICI0</accession>